<dbReference type="InterPro" id="IPR013498">
    <property type="entry name" value="Topo_IA_Znf"/>
</dbReference>
<evidence type="ECO:0000313" key="3">
    <source>
        <dbReference type="Proteomes" id="UP000640786"/>
    </source>
</evidence>
<dbReference type="SUPFAM" id="SSF57783">
    <property type="entry name" value="Zinc beta-ribbon"/>
    <property type="match status" value="1"/>
</dbReference>
<reference evidence="2 3" key="1">
    <citation type="submission" date="2020-08" db="EMBL/GenBank/DDBJ databases">
        <title>A Genomic Blueprint of the Chicken Gut Microbiome.</title>
        <authorList>
            <person name="Gilroy R."/>
            <person name="Ravi A."/>
            <person name="Getino M."/>
            <person name="Pursley I."/>
            <person name="Horton D.L."/>
            <person name="Alikhan N.-F."/>
            <person name="Baker D."/>
            <person name="Gharbi K."/>
            <person name="Hall N."/>
            <person name="Watson M."/>
            <person name="Adriaenssens E.M."/>
            <person name="Foster-Nyarko E."/>
            <person name="Jarju S."/>
            <person name="Secka A."/>
            <person name="Antonio M."/>
            <person name="Oren A."/>
            <person name="Chaudhuri R."/>
            <person name="La Ragione R.M."/>
            <person name="Hildebrand F."/>
            <person name="Pallen M.J."/>
        </authorList>
    </citation>
    <scope>NUCLEOTIDE SEQUENCE [LARGE SCALE GENOMIC DNA]</scope>
    <source>
        <strain evidence="2 3">Sa2BUA9</strain>
    </source>
</reference>
<protein>
    <submittedName>
        <fullName evidence="2">NERD domain-containing protein</fullName>
    </submittedName>
</protein>
<keyword evidence="3" id="KW-1185">Reference proteome</keyword>
<dbReference type="Pfam" id="PF01396">
    <property type="entry name" value="Zn_ribbon_Top1"/>
    <property type="match status" value="1"/>
</dbReference>
<gene>
    <name evidence="2" type="ORF">H9650_09240</name>
</gene>
<dbReference type="EMBL" id="JACSQO010000003">
    <property type="protein sequence ID" value="MBD7944298.1"/>
    <property type="molecule type" value="Genomic_DNA"/>
</dbReference>
<organism evidence="2 3">
    <name type="scientific">Psychrobacillus faecigallinarum</name>
    <dbReference type="NCBI Taxonomy" id="2762235"/>
    <lineage>
        <taxon>Bacteria</taxon>
        <taxon>Bacillati</taxon>
        <taxon>Bacillota</taxon>
        <taxon>Bacilli</taxon>
        <taxon>Bacillales</taxon>
        <taxon>Bacillaceae</taxon>
        <taxon>Psychrobacillus</taxon>
    </lineage>
</organism>
<evidence type="ECO:0000313" key="2">
    <source>
        <dbReference type="EMBL" id="MBD7944298.1"/>
    </source>
</evidence>
<dbReference type="InterPro" id="IPR011528">
    <property type="entry name" value="NERD"/>
</dbReference>
<dbReference type="PROSITE" id="PS50965">
    <property type="entry name" value="NERD"/>
    <property type="match status" value="1"/>
</dbReference>
<sequence>MIVILIAICFVTLLVSLNNPSVKGSIGEWQVKRRLKGLNEEEYIVLHDLLLPYEEGTTQIDHVVLSTVGIFVIETKNYKGWIYGKEKQKYWKQVIYKNKYNFLNPIMQNFAHLTAIQTLLKEMYDGPYYSIIAFSSEATFKNLEISSDHVRVLYISGLFKTIKSYEQKVILPYRVKQIAKILINANIQGKESRKVHVREIKTKLNMDICPRCKSQLITRTGKYGDFKGCSNFPKCRYVLK</sequence>
<evidence type="ECO:0000259" key="1">
    <source>
        <dbReference type="PROSITE" id="PS50965"/>
    </source>
</evidence>
<dbReference type="RefSeq" id="WP_144538413.1">
    <property type="nucleotide sequence ID" value="NZ_JACSQO010000003.1"/>
</dbReference>
<feature type="domain" description="NERD" evidence="1">
    <location>
        <begin position="23"/>
        <end position="139"/>
    </location>
</feature>
<dbReference type="Proteomes" id="UP000640786">
    <property type="component" value="Unassembled WGS sequence"/>
</dbReference>
<proteinExistence type="predicted"/>
<dbReference type="Gene3D" id="3.30.65.10">
    <property type="entry name" value="Bacterial Topoisomerase I, domain 1"/>
    <property type="match status" value="1"/>
</dbReference>
<name>A0ABR8R922_9BACI</name>
<dbReference type="Pfam" id="PF08378">
    <property type="entry name" value="NERD"/>
    <property type="match status" value="1"/>
</dbReference>
<accession>A0ABR8R922</accession>
<comment type="caution">
    <text evidence="2">The sequence shown here is derived from an EMBL/GenBank/DDBJ whole genome shotgun (WGS) entry which is preliminary data.</text>
</comment>